<dbReference type="Gene3D" id="3.40.50.300">
    <property type="entry name" value="P-loop containing nucleotide triphosphate hydrolases"/>
    <property type="match status" value="1"/>
</dbReference>
<comment type="caution">
    <text evidence="1">The sequence shown here is derived from an EMBL/GenBank/DDBJ whole genome shotgun (WGS) entry which is preliminary data.</text>
</comment>
<feature type="non-terminal residue" evidence="1">
    <location>
        <position position="144"/>
    </location>
</feature>
<proteinExistence type="predicted"/>
<reference evidence="1" key="1">
    <citation type="journal article" date="2015" name="Nature">
        <title>Complex archaea that bridge the gap between prokaryotes and eukaryotes.</title>
        <authorList>
            <person name="Spang A."/>
            <person name="Saw J.H."/>
            <person name="Jorgensen S.L."/>
            <person name="Zaremba-Niedzwiedzka K."/>
            <person name="Martijn J."/>
            <person name="Lind A.E."/>
            <person name="van Eijk R."/>
            <person name="Schleper C."/>
            <person name="Guy L."/>
            <person name="Ettema T.J."/>
        </authorList>
    </citation>
    <scope>NUCLEOTIDE SEQUENCE</scope>
</reference>
<accession>A0A0F9CGA3</accession>
<dbReference type="EMBL" id="LAZR01046779">
    <property type="protein sequence ID" value="KKK95741.1"/>
    <property type="molecule type" value="Genomic_DNA"/>
</dbReference>
<sequence>MTFAPKQVEILTKSSNDFVYFINNVFSHSVKNFIKGTHVDNSARFLSQHDRTIRVSARHHFKSFSLYGYFMWKLMFEGAINNVEAHYFSFNADLAGYHINKIKQCIEANPFFQDIIDRKPTAETVLKYTWDNKHFTTISPHGLV</sequence>
<dbReference type="InterPro" id="IPR027417">
    <property type="entry name" value="P-loop_NTPase"/>
</dbReference>
<evidence type="ECO:0000313" key="1">
    <source>
        <dbReference type="EMBL" id="KKK95741.1"/>
    </source>
</evidence>
<name>A0A0F9CGA3_9ZZZZ</name>
<organism evidence="1">
    <name type="scientific">marine sediment metagenome</name>
    <dbReference type="NCBI Taxonomy" id="412755"/>
    <lineage>
        <taxon>unclassified sequences</taxon>
        <taxon>metagenomes</taxon>
        <taxon>ecological metagenomes</taxon>
    </lineage>
</organism>
<protein>
    <submittedName>
        <fullName evidence="1">Uncharacterized protein</fullName>
    </submittedName>
</protein>
<gene>
    <name evidence="1" type="ORF">LCGC14_2669750</name>
</gene>
<dbReference type="AlphaFoldDB" id="A0A0F9CGA3"/>